<evidence type="ECO:0000313" key="2">
    <source>
        <dbReference type="EMBL" id="KAK7434023.1"/>
    </source>
</evidence>
<reference evidence="2 3" key="1">
    <citation type="submission" date="2024-01" db="EMBL/GenBank/DDBJ databases">
        <title>A draft genome for the cacao thread blight pathogen Marasmiellus scandens.</title>
        <authorList>
            <person name="Baruah I.K."/>
            <person name="Leung J."/>
            <person name="Bukari Y."/>
            <person name="Amoako-Attah I."/>
            <person name="Meinhardt L.W."/>
            <person name="Bailey B.A."/>
            <person name="Cohen S.P."/>
        </authorList>
    </citation>
    <scope>NUCLEOTIDE SEQUENCE [LARGE SCALE GENOMIC DNA]</scope>
    <source>
        <strain evidence="2 3">GH-19</strain>
    </source>
</reference>
<evidence type="ECO:0000313" key="3">
    <source>
        <dbReference type="Proteomes" id="UP001498398"/>
    </source>
</evidence>
<name>A0ABR1ILY0_9AGAR</name>
<dbReference type="EMBL" id="JBANRG010000133">
    <property type="protein sequence ID" value="KAK7434023.1"/>
    <property type="molecule type" value="Genomic_DNA"/>
</dbReference>
<sequence>MGTGRPRKYHTLEEQKAAKKRWNDKFYSNNRDKLKRQRDTKNITKKKKPPRPAETSVSRQLVQSTPAKTNKKRISESNSPLPPSSPPLPSSPLDAPSIKFPETTSRFTPPRFQRNRSKFVVCESDSEIPENNSESKKKQRQEEDDSDNDLPMASSVETSPIALRSPSLHPVGSVIYNALMDRRKNGRNGTTRIIRRDKA</sequence>
<feature type="compositionally biased region" description="Polar residues" evidence="1">
    <location>
        <begin position="55"/>
        <end position="68"/>
    </location>
</feature>
<protein>
    <submittedName>
        <fullName evidence="2">Uncharacterized protein</fullName>
    </submittedName>
</protein>
<gene>
    <name evidence="2" type="ORF">VKT23_020422</name>
</gene>
<feature type="region of interest" description="Disordered" evidence="1">
    <location>
        <begin position="1"/>
        <end position="167"/>
    </location>
</feature>
<feature type="compositionally biased region" description="Basic and acidic residues" evidence="1">
    <location>
        <begin position="10"/>
        <end position="24"/>
    </location>
</feature>
<keyword evidence="3" id="KW-1185">Reference proteome</keyword>
<feature type="compositionally biased region" description="Pro residues" evidence="1">
    <location>
        <begin position="80"/>
        <end position="90"/>
    </location>
</feature>
<evidence type="ECO:0000256" key="1">
    <source>
        <dbReference type="SAM" id="MobiDB-lite"/>
    </source>
</evidence>
<accession>A0ABR1ILY0</accession>
<organism evidence="2 3">
    <name type="scientific">Marasmiellus scandens</name>
    <dbReference type="NCBI Taxonomy" id="2682957"/>
    <lineage>
        <taxon>Eukaryota</taxon>
        <taxon>Fungi</taxon>
        <taxon>Dikarya</taxon>
        <taxon>Basidiomycota</taxon>
        <taxon>Agaricomycotina</taxon>
        <taxon>Agaricomycetes</taxon>
        <taxon>Agaricomycetidae</taxon>
        <taxon>Agaricales</taxon>
        <taxon>Marasmiineae</taxon>
        <taxon>Omphalotaceae</taxon>
        <taxon>Marasmiellus</taxon>
    </lineage>
</organism>
<proteinExistence type="predicted"/>
<dbReference type="Proteomes" id="UP001498398">
    <property type="component" value="Unassembled WGS sequence"/>
</dbReference>
<comment type="caution">
    <text evidence="2">The sequence shown here is derived from an EMBL/GenBank/DDBJ whole genome shotgun (WGS) entry which is preliminary data.</text>
</comment>